<keyword evidence="5" id="KW-1185">Reference proteome</keyword>
<dbReference type="GO" id="GO:0032589">
    <property type="term" value="C:neuron projection membrane"/>
    <property type="evidence" value="ECO:0007669"/>
    <property type="project" value="TreeGrafter"/>
</dbReference>
<dbReference type="SUPFAM" id="SSF48726">
    <property type="entry name" value="Immunoglobulin"/>
    <property type="match status" value="2"/>
</dbReference>
<dbReference type="KEGG" id="hazt:108682906"/>
<evidence type="ECO:0000313" key="6">
    <source>
        <dbReference type="RefSeq" id="XP_018027651.2"/>
    </source>
</evidence>
<dbReference type="GeneID" id="108682906"/>
<organism evidence="5 6">
    <name type="scientific">Hyalella azteca</name>
    <name type="common">Amphipod</name>
    <dbReference type="NCBI Taxonomy" id="294128"/>
    <lineage>
        <taxon>Eukaryota</taxon>
        <taxon>Metazoa</taxon>
        <taxon>Ecdysozoa</taxon>
        <taxon>Arthropoda</taxon>
        <taxon>Crustacea</taxon>
        <taxon>Multicrustacea</taxon>
        <taxon>Malacostraca</taxon>
        <taxon>Eumalacostraca</taxon>
        <taxon>Peracarida</taxon>
        <taxon>Amphipoda</taxon>
        <taxon>Senticaudata</taxon>
        <taxon>Talitrida</taxon>
        <taxon>Talitroidea</taxon>
        <taxon>Hyalellidae</taxon>
        <taxon>Hyalella</taxon>
    </lineage>
</organism>
<dbReference type="InterPro" id="IPR007110">
    <property type="entry name" value="Ig-like_dom"/>
</dbReference>
<dbReference type="PROSITE" id="PS50835">
    <property type="entry name" value="IG_LIKE"/>
    <property type="match status" value="2"/>
</dbReference>
<dbReference type="InterPro" id="IPR013783">
    <property type="entry name" value="Ig-like_fold"/>
</dbReference>
<name>A0A8B7PQA7_HYAAZ</name>
<feature type="domain" description="Ig-like" evidence="4">
    <location>
        <begin position="188"/>
        <end position="296"/>
    </location>
</feature>
<gene>
    <name evidence="6" type="primary">LOC108682906</name>
</gene>
<evidence type="ECO:0000259" key="4">
    <source>
        <dbReference type="PROSITE" id="PS50835"/>
    </source>
</evidence>
<dbReference type="InterPro" id="IPR003599">
    <property type="entry name" value="Ig_sub"/>
</dbReference>
<feature type="transmembrane region" description="Helical" evidence="2">
    <location>
        <begin position="363"/>
        <end position="387"/>
    </location>
</feature>
<proteinExistence type="predicted"/>
<evidence type="ECO:0000256" key="3">
    <source>
        <dbReference type="SAM" id="SignalP"/>
    </source>
</evidence>
<dbReference type="Gene3D" id="2.60.40.10">
    <property type="entry name" value="Immunoglobulins"/>
    <property type="match status" value="2"/>
</dbReference>
<feature type="region of interest" description="Disordered" evidence="1">
    <location>
        <begin position="321"/>
        <end position="349"/>
    </location>
</feature>
<keyword evidence="2" id="KW-0812">Transmembrane</keyword>
<feature type="domain" description="Ig-like" evidence="4">
    <location>
        <begin position="41"/>
        <end position="135"/>
    </location>
</feature>
<dbReference type="Proteomes" id="UP000694843">
    <property type="component" value="Unplaced"/>
</dbReference>
<keyword evidence="2" id="KW-1133">Transmembrane helix</keyword>
<feature type="chain" id="PRO_5037079035" evidence="3">
    <location>
        <begin position="22"/>
        <end position="390"/>
    </location>
</feature>
<dbReference type="InterPro" id="IPR036179">
    <property type="entry name" value="Ig-like_dom_sf"/>
</dbReference>
<dbReference type="RefSeq" id="XP_018027651.2">
    <property type="nucleotide sequence ID" value="XM_018172162.2"/>
</dbReference>
<dbReference type="GO" id="GO:0050808">
    <property type="term" value="P:synapse organization"/>
    <property type="evidence" value="ECO:0007669"/>
    <property type="project" value="TreeGrafter"/>
</dbReference>
<accession>A0A8B7PQA7</accession>
<dbReference type="PANTHER" id="PTHR23279">
    <property type="entry name" value="DEFECTIVE PROBOSCIS EXTENSION RESPONSE DPR -RELATED"/>
    <property type="match status" value="1"/>
</dbReference>
<reference evidence="6" key="1">
    <citation type="submission" date="2025-08" db="UniProtKB">
        <authorList>
            <consortium name="RefSeq"/>
        </authorList>
    </citation>
    <scope>IDENTIFICATION</scope>
    <source>
        <tissue evidence="6">Whole organism</tissue>
    </source>
</reference>
<evidence type="ECO:0000256" key="1">
    <source>
        <dbReference type="SAM" id="MobiDB-lite"/>
    </source>
</evidence>
<dbReference type="AlphaFoldDB" id="A0A8B7PQA7"/>
<feature type="signal peptide" evidence="3">
    <location>
        <begin position="1"/>
        <end position="21"/>
    </location>
</feature>
<dbReference type="PANTHER" id="PTHR23279:SF36">
    <property type="entry name" value="DEFECTIVE PROBOSCIS EXTENSION RESPONSE 9, ISOFORM A"/>
    <property type="match status" value="1"/>
</dbReference>
<sequence length="390" mass="42736">MLFFTTTAAPLLLCLLQLVAAGPGPINFSAGKRWTEWNDEEAVVLATDEVNVTAAEGQTAALPCRVIHLNDKRVGKEACFHPNRKDSQQSQNFFKVIHPEETGDWILEIRTSSLQDSGAYDCQVNTYPKKSTRVNLQVLSKEDSGVYLQMPASDSRVPRRYQSEKTYIQGSSETKYPVTSKASQASVPKAITLDIIGRGWAEVHVGKALGLTCEAHGDNLAEVHSSSRASENPLIEWTLDEVPVTLLFDKEKVEVHESWRGDLVVSQLTLYDLTIDDSGIFGCHAPHAAAQTIPVTVLRAGSTAYLESINKYARRKGFESQFPTDSWPVKKPPQNDAAETPPQPVADQHLVPSKAPACTSNKAMVISGAVMLFIMIVNSAIGIAMYCKTH</sequence>
<evidence type="ECO:0000313" key="5">
    <source>
        <dbReference type="Proteomes" id="UP000694843"/>
    </source>
</evidence>
<evidence type="ECO:0000256" key="2">
    <source>
        <dbReference type="SAM" id="Phobius"/>
    </source>
</evidence>
<dbReference type="InterPro" id="IPR037448">
    <property type="entry name" value="Zig-8"/>
</dbReference>
<keyword evidence="3" id="KW-0732">Signal</keyword>
<dbReference type="OrthoDB" id="6358403at2759"/>
<dbReference type="SMART" id="SM00409">
    <property type="entry name" value="IG"/>
    <property type="match status" value="2"/>
</dbReference>
<protein>
    <submittedName>
        <fullName evidence="6">Uncharacterized protein LOC108682906</fullName>
    </submittedName>
</protein>
<keyword evidence="2" id="KW-0472">Membrane</keyword>